<dbReference type="Gene3D" id="3.40.50.10330">
    <property type="entry name" value="Probable inorganic polyphosphate/atp-NAD kinase, domain 1"/>
    <property type="match status" value="1"/>
</dbReference>
<dbReference type="EMBL" id="JAUNQW010000022">
    <property type="protein sequence ID" value="MDO5457705.1"/>
    <property type="molecule type" value="Genomic_DNA"/>
</dbReference>
<evidence type="ECO:0000256" key="5">
    <source>
        <dbReference type="ARBA" id="ARBA00022777"/>
    </source>
</evidence>
<keyword evidence="3" id="KW-0808">Transferase</keyword>
<dbReference type="InterPro" id="IPR045540">
    <property type="entry name" value="YegS/DAGK_C"/>
</dbReference>
<proteinExistence type="inferred from homology"/>
<evidence type="ECO:0000256" key="4">
    <source>
        <dbReference type="ARBA" id="ARBA00022741"/>
    </source>
</evidence>
<evidence type="ECO:0000256" key="7">
    <source>
        <dbReference type="ARBA" id="ARBA00023209"/>
    </source>
</evidence>
<keyword evidence="7" id="KW-0594">Phospholipid biosynthesis</keyword>
<evidence type="ECO:0000256" key="3">
    <source>
        <dbReference type="ARBA" id="ARBA00022679"/>
    </source>
</evidence>
<dbReference type="Pfam" id="PF19279">
    <property type="entry name" value="YegS_C"/>
    <property type="match status" value="1"/>
</dbReference>
<evidence type="ECO:0000313" key="11">
    <source>
        <dbReference type="Proteomes" id="UP001171751"/>
    </source>
</evidence>
<keyword evidence="11" id="KW-1185">Reference proteome</keyword>
<dbReference type="SMART" id="SM00046">
    <property type="entry name" value="DAGKc"/>
    <property type="match status" value="1"/>
</dbReference>
<dbReference type="Gene3D" id="2.60.200.40">
    <property type="match status" value="1"/>
</dbReference>
<reference evidence="10" key="1">
    <citation type="submission" date="2023-07" db="EMBL/GenBank/DDBJ databases">
        <title>Between Cages and Wild: Unraveling the Impact of Captivity on Animal Microbiomes and Antimicrobial Resistance.</title>
        <authorList>
            <person name="Schmartz G.P."/>
            <person name="Rehner J."/>
            <person name="Schuff M.J."/>
            <person name="Becker S.L."/>
            <person name="Kravczyk M."/>
            <person name="Gurevich A."/>
            <person name="Francke R."/>
            <person name="Mueller R."/>
            <person name="Keller V."/>
            <person name="Keller A."/>
        </authorList>
    </citation>
    <scope>NUCLEOTIDE SEQUENCE</scope>
    <source>
        <strain evidence="10">S39M_St_73</strain>
    </source>
</reference>
<dbReference type="GO" id="GO:0005524">
    <property type="term" value="F:ATP binding"/>
    <property type="evidence" value="ECO:0007669"/>
    <property type="project" value="UniProtKB-KW"/>
</dbReference>
<evidence type="ECO:0000313" key="10">
    <source>
        <dbReference type="EMBL" id="MDO5457705.1"/>
    </source>
</evidence>
<keyword evidence="4" id="KW-0547">Nucleotide-binding</keyword>
<sequence>MKGAVLMSFPYVFIQFIVNSNAYKGQKTASDIQKEMRKYPIDYQIIKMSGKHHLRSLGKLSEETKEGALVVIVGGDGTLNHCVSLLEEEGIDLPIAYIPAGLGNDFARFMGLSLDIKEALHHLFSIRQAKEIDVLVAYDRLNDKKHYALNSLGFGLDANTNYYMDRKYKKLKSSLGKNSYLLLAARAYIKQNNFSLKISFDDGRIEEFNKSKLALIANNPFFGGGINIYPEADNQDDLIHILVADKIKFYHLIPILGRLFFNQSHLKHKHLFSYDFKSCRLQILDEQRGQKDGEVLEKALYDLDISIKQRLFWI</sequence>
<comment type="cofactor">
    <cofactor evidence="1">
        <name>Mg(2+)</name>
        <dbReference type="ChEBI" id="CHEBI:18420"/>
    </cofactor>
</comment>
<gene>
    <name evidence="10" type="ORF">Q4F26_05090</name>
</gene>
<protein>
    <submittedName>
        <fullName evidence="10">Diacylglycerol kinase family protein</fullName>
    </submittedName>
</protein>
<dbReference type="PANTHER" id="PTHR12358">
    <property type="entry name" value="SPHINGOSINE KINASE"/>
    <property type="match status" value="1"/>
</dbReference>
<evidence type="ECO:0000256" key="2">
    <source>
        <dbReference type="ARBA" id="ARBA00005983"/>
    </source>
</evidence>
<evidence type="ECO:0000256" key="8">
    <source>
        <dbReference type="ARBA" id="ARBA00023264"/>
    </source>
</evidence>
<keyword evidence="5 10" id="KW-0418">Kinase</keyword>
<dbReference type="Proteomes" id="UP001171751">
    <property type="component" value="Unassembled WGS sequence"/>
</dbReference>
<dbReference type="PANTHER" id="PTHR12358:SF54">
    <property type="entry name" value="SPHINGOSINE KINASE RELATED PROTEIN"/>
    <property type="match status" value="1"/>
</dbReference>
<dbReference type="InterPro" id="IPR001206">
    <property type="entry name" value="Diacylglycerol_kinase_cat_dom"/>
</dbReference>
<dbReference type="InterPro" id="IPR050187">
    <property type="entry name" value="Lipid_Phosphate_FormReg"/>
</dbReference>
<dbReference type="GO" id="GO:0016301">
    <property type="term" value="F:kinase activity"/>
    <property type="evidence" value="ECO:0007669"/>
    <property type="project" value="UniProtKB-KW"/>
</dbReference>
<name>A0AA43UCZ0_9LACT</name>
<evidence type="ECO:0000259" key="9">
    <source>
        <dbReference type="PROSITE" id="PS50146"/>
    </source>
</evidence>
<comment type="caution">
    <text evidence="10">The sequence shown here is derived from an EMBL/GenBank/DDBJ whole genome shotgun (WGS) entry which is preliminary data.</text>
</comment>
<comment type="similarity">
    <text evidence="2">Belongs to the diacylglycerol/lipid kinase family.</text>
</comment>
<dbReference type="SUPFAM" id="SSF111331">
    <property type="entry name" value="NAD kinase/diacylglycerol kinase-like"/>
    <property type="match status" value="1"/>
</dbReference>
<organism evidence="10 11">
    <name type="scientific">Atopococcus tabaci</name>
    <dbReference type="NCBI Taxonomy" id="269774"/>
    <lineage>
        <taxon>Bacteria</taxon>
        <taxon>Bacillati</taxon>
        <taxon>Bacillota</taxon>
        <taxon>Bacilli</taxon>
        <taxon>Lactobacillales</taxon>
        <taxon>Carnobacteriaceae</taxon>
        <taxon>Atopococcus</taxon>
    </lineage>
</organism>
<keyword evidence="8" id="KW-1208">Phospholipid metabolism</keyword>
<dbReference type="GO" id="GO:0008654">
    <property type="term" value="P:phospholipid biosynthetic process"/>
    <property type="evidence" value="ECO:0007669"/>
    <property type="project" value="UniProtKB-KW"/>
</dbReference>
<accession>A0AA43UCZ0</accession>
<evidence type="ECO:0000256" key="1">
    <source>
        <dbReference type="ARBA" id="ARBA00001946"/>
    </source>
</evidence>
<evidence type="ECO:0000256" key="6">
    <source>
        <dbReference type="ARBA" id="ARBA00022840"/>
    </source>
</evidence>
<dbReference type="PROSITE" id="PS50146">
    <property type="entry name" value="DAGK"/>
    <property type="match status" value="1"/>
</dbReference>
<dbReference type="InterPro" id="IPR017438">
    <property type="entry name" value="ATP-NAD_kinase_N"/>
</dbReference>
<feature type="domain" description="DAGKc" evidence="9">
    <location>
        <begin position="9"/>
        <end position="141"/>
    </location>
</feature>
<dbReference type="AlphaFoldDB" id="A0AA43UCZ0"/>
<keyword evidence="7" id="KW-0444">Lipid biosynthesis</keyword>
<keyword evidence="7" id="KW-0443">Lipid metabolism</keyword>
<keyword evidence="6" id="KW-0067">ATP-binding</keyword>
<dbReference type="Pfam" id="PF00781">
    <property type="entry name" value="DAGK_cat"/>
    <property type="match status" value="1"/>
</dbReference>
<dbReference type="InterPro" id="IPR016064">
    <property type="entry name" value="NAD/diacylglycerol_kinase_sf"/>
</dbReference>